<dbReference type="PANTHER" id="PTHR43591">
    <property type="entry name" value="METHYLTRANSFERASE"/>
    <property type="match status" value="1"/>
</dbReference>
<evidence type="ECO:0000313" key="3">
    <source>
        <dbReference type="EMBL" id="KAF9446199.1"/>
    </source>
</evidence>
<feature type="domain" description="Methyltransferase" evidence="2">
    <location>
        <begin position="666"/>
        <end position="767"/>
    </location>
</feature>
<dbReference type="Proteomes" id="UP000807342">
    <property type="component" value="Unassembled WGS sequence"/>
</dbReference>
<feature type="compositionally biased region" description="Pro residues" evidence="1">
    <location>
        <begin position="63"/>
        <end position="78"/>
    </location>
</feature>
<feature type="region of interest" description="Disordered" evidence="1">
    <location>
        <begin position="143"/>
        <end position="173"/>
    </location>
</feature>
<feature type="compositionally biased region" description="Basic and acidic residues" evidence="1">
    <location>
        <begin position="268"/>
        <end position="277"/>
    </location>
</feature>
<dbReference type="CDD" id="cd02440">
    <property type="entry name" value="AdoMet_MTases"/>
    <property type="match status" value="1"/>
</dbReference>
<dbReference type="Pfam" id="PF13649">
    <property type="entry name" value="Methyltransf_25"/>
    <property type="match status" value="1"/>
</dbReference>
<evidence type="ECO:0000313" key="4">
    <source>
        <dbReference type="Proteomes" id="UP000807342"/>
    </source>
</evidence>
<evidence type="ECO:0000256" key="1">
    <source>
        <dbReference type="SAM" id="MobiDB-lite"/>
    </source>
</evidence>
<feature type="compositionally biased region" description="Polar residues" evidence="1">
    <location>
        <begin position="436"/>
        <end position="445"/>
    </location>
</feature>
<organism evidence="3 4">
    <name type="scientific">Macrolepiota fuliginosa MF-IS2</name>
    <dbReference type="NCBI Taxonomy" id="1400762"/>
    <lineage>
        <taxon>Eukaryota</taxon>
        <taxon>Fungi</taxon>
        <taxon>Dikarya</taxon>
        <taxon>Basidiomycota</taxon>
        <taxon>Agaricomycotina</taxon>
        <taxon>Agaricomycetes</taxon>
        <taxon>Agaricomycetidae</taxon>
        <taxon>Agaricales</taxon>
        <taxon>Agaricineae</taxon>
        <taxon>Agaricaceae</taxon>
        <taxon>Macrolepiota</taxon>
    </lineage>
</organism>
<feature type="compositionally biased region" description="Polar residues" evidence="1">
    <location>
        <begin position="874"/>
        <end position="886"/>
    </location>
</feature>
<dbReference type="EMBL" id="MU151258">
    <property type="protein sequence ID" value="KAF9446199.1"/>
    <property type="molecule type" value="Genomic_DNA"/>
</dbReference>
<comment type="caution">
    <text evidence="3">The sequence shown here is derived from an EMBL/GenBank/DDBJ whole genome shotgun (WGS) entry which is preliminary data.</text>
</comment>
<dbReference type="Gene3D" id="3.40.50.150">
    <property type="entry name" value="Vaccinia Virus protein VP39"/>
    <property type="match status" value="1"/>
</dbReference>
<sequence>MSSRAAGGRKRQLKPLQHQQPVKKATGSITSKPNKGFFSRSKSKAPANVSAFVTAQDTVVHPSSPPTTPNPLTAPPRTPVEQSAHGQEIMYRSRSPDVRPLMTPQSHTESLAPQQRYVTGMPTTQSGYSAPPEPFLISDGETYLDASYQPPPRIQSLSTRSIPRVTPSPSYHNSNIIYEDPRILSPLPQSQTVINTGGGTEDTYQQQRPGPLRVYSRSTPPTPILSGAPYPLYSHSGASSSPVPTELPIHHLNSRSHTSLGRPNLQPHVERGSRDRSPNLFLHPNYRQVHGDGYYSDGTPPIYPPHPNSSPGSAPSPLEWIGPPSSLNGSEPRAVHQSLNAFSSPSCNTSEASSSSTHEISYQSTTTISTPSSSSDRSVSLISDSTSDSKPPGFIFPGSRSTARPKVSSKTGTPQKINIRSQRKKHQGDGVDYPITPTTPYSDSFTVPPSPSVSSLTRTELRTSGAPTHSTRSGTNSDNAVSTTTTILSTSTSSSSSASNSRQTFVFPSSRSRARPNRTLATGKKKSGRSGFMGISLKLKKKEQGSIRSLGELDSDRGTPLSSGQTLSMNKLANSSGSRLGARGDSKNSEEQGDEYWRLSPSHSTVPIPAEVGRAKRGKVKGRYPLDPYDSLLLDNDRHTGELLRRLNPTNTPTFHNYGNMPPTTVLDLGCGQGHWVLDAAIFWKGYGTRVTGFDMVDTTKSLRLWAVRQGVADNIKFVRGNFLDQPLPFPDESFDLVRMSCLTLCITSGSWEFVLQEVFRVLTLGGRLELIDDQIFFPYGKAPPPANDYLPVSPASSGRRSDFTISNRAPTFSTHAIDSGTTNPGLGLALLEEKSKSEDLYGLFGLCEEGEEEGVAGDDKKEDERVSAVKLSGITQGTDPSTQRATPRPEDHTTPQPLTASEWNQQEAISRDLEVLFEHLLTHKYDIHIKPSTFLPEVLKKVFGHARGLTTARLMVAPPSVGPHAEGRKAPTALATSAGAFVESPGLMIWPSTLIPMSPAEIEIHTSKHLTMLLSCKNNLVEYALEATEDEEIDEESVLEAVWEYENFLQQRFYSPVDQYAEHEGRSSIPMGTEIGRKGSHHSNDSISDMSVFSTTSVSTEIQDAMLDYQTDFREHFSWPLDTSEALNSLSMDDTRPTMPAPRTHTNGDTVPSPTSTIEPLNSRIEPTHVRTFRVYEAAKGFTLGATL</sequence>
<keyword evidence="4" id="KW-1185">Reference proteome</keyword>
<feature type="region of interest" description="Disordered" evidence="1">
    <location>
        <begin position="1137"/>
        <end position="1162"/>
    </location>
</feature>
<feature type="compositionally biased region" description="Polar residues" evidence="1">
    <location>
        <begin position="502"/>
        <end position="511"/>
    </location>
</feature>
<dbReference type="OrthoDB" id="2013972at2759"/>
<feature type="region of interest" description="Disordered" evidence="1">
    <location>
        <begin position="853"/>
        <end position="902"/>
    </location>
</feature>
<evidence type="ECO:0000259" key="2">
    <source>
        <dbReference type="Pfam" id="PF13649"/>
    </source>
</evidence>
<feature type="compositionally biased region" description="Polar residues" evidence="1">
    <location>
        <begin position="465"/>
        <end position="481"/>
    </location>
</feature>
<feature type="compositionally biased region" description="Polar residues" evidence="1">
    <location>
        <begin position="560"/>
        <end position="578"/>
    </location>
</feature>
<feature type="region of interest" description="Disordered" evidence="1">
    <location>
        <begin position="1"/>
        <end position="115"/>
    </location>
</feature>
<proteinExistence type="predicted"/>
<feature type="compositionally biased region" description="Low complexity" evidence="1">
    <location>
        <begin position="343"/>
        <end position="389"/>
    </location>
</feature>
<dbReference type="AlphaFoldDB" id="A0A9P6C255"/>
<feature type="compositionally biased region" description="Basic and acidic residues" evidence="1">
    <location>
        <begin position="858"/>
        <end position="868"/>
    </location>
</feature>
<reference evidence="3" key="1">
    <citation type="submission" date="2020-11" db="EMBL/GenBank/DDBJ databases">
        <authorList>
            <consortium name="DOE Joint Genome Institute"/>
            <person name="Ahrendt S."/>
            <person name="Riley R."/>
            <person name="Andreopoulos W."/>
            <person name="Labutti K."/>
            <person name="Pangilinan J."/>
            <person name="Ruiz-Duenas F.J."/>
            <person name="Barrasa J.M."/>
            <person name="Sanchez-Garcia M."/>
            <person name="Camarero S."/>
            <person name="Miyauchi S."/>
            <person name="Serrano A."/>
            <person name="Linde D."/>
            <person name="Babiker R."/>
            <person name="Drula E."/>
            <person name="Ayuso-Fernandez I."/>
            <person name="Pacheco R."/>
            <person name="Padilla G."/>
            <person name="Ferreira P."/>
            <person name="Barriuso J."/>
            <person name="Kellner H."/>
            <person name="Castanera R."/>
            <person name="Alfaro M."/>
            <person name="Ramirez L."/>
            <person name="Pisabarro A.G."/>
            <person name="Kuo A."/>
            <person name="Tritt A."/>
            <person name="Lipzen A."/>
            <person name="He G."/>
            <person name="Yan M."/>
            <person name="Ng V."/>
            <person name="Cullen D."/>
            <person name="Martin F."/>
            <person name="Rosso M.-N."/>
            <person name="Henrissat B."/>
            <person name="Hibbett D."/>
            <person name="Martinez A.T."/>
            <person name="Grigoriev I.V."/>
        </authorList>
    </citation>
    <scope>NUCLEOTIDE SEQUENCE</scope>
    <source>
        <strain evidence="3">MF-IS2</strain>
    </source>
</reference>
<name>A0A9P6C255_9AGAR</name>
<dbReference type="InterPro" id="IPR041698">
    <property type="entry name" value="Methyltransf_25"/>
</dbReference>
<feature type="compositionally biased region" description="Polar residues" evidence="1">
    <location>
        <begin position="408"/>
        <end position="420"/>
    </location>
</feature>
<feature type="compositionally biased region" description="Polar residues" evidence="1">
    <location>
        <begin position="155"/>
        <end position="173"/>
    </location>
</feature>
<feature type="compositionally biased region" description="Polar residues" evidence="1">
    <location>
        <begin position="1145"/>
        <end position="1161"/>
    </location>
</feature>
<dbReference type="InterPro" id="IPR029063">
    <property type="entry name" value="SAM-dependent_MTases_sf"/>
</dbReference>
<dbReference type="SUPFAM" id="SSF53335">
    <property type="entry name" value="S-adenosyl-L-methionine-dependent methyltransferases"/>
    <property type="match status" value="1"/>
</dbReference>
<protein>
    <recommendedName>
        <fullName evidence="2">Methyltransferase domain-containing protein</fullName>
    </recommendedName>
</protein>
<feature type="compositionally biased region" description="Polar residues" evidence="1">
    <location>
        <begin position="103"/>
        <end position="115"/>
    </location>
</feature>
<accession>A0A9P6C255</accession>
<feature type="compositionally biased region" description="Low complexity" evidence="1">
    <location>
        <begin position="482"/>
        <end position="501"/>
    </location>
</feature>
<gene>
    <name evidence="3" type="ORF">P691DRAFT_217399</name>
</gene>
<feature type="region of interest" description="Disordered" evidence="1">
    <location>
        <begin position="194"/>
        <end position="602"/>
    </location>
</feature>